<evidence type="ECO:0000313" key="10">
    <source>
        <dbReference type="WBParaSite" id="DME_0000115801-mRNA-1"/>
    </source>
</evidence>
<evidence type="ECO:0000259" key="6">
    <source>
        <dbReference type="Pfam" id="PF25756"/>
    </source>
</evidence>
<comment type="subcellular location">
    <subcellularLocation>
        <location evidence="2">Chromosome</location>
    </subcellularLocation>
    <subcellularLocation>
        <location evidence="1">Nucleus</location>
    </subcellularLocation>
</comment>
<evidence type="ECO:0000313" key="9">
    <source>
        <dbReference type="Proteomes" id="UP000274756"/>
    </source>
</evidence>
<evidence type="ECO:0000256" key="5">
    <source>
        <dbReference type="ARBA" id="ARBA00023242"/>
    </source>
</evidence>
<evidence type="ECO:0000313" key="7">
    <source>
        <dbReference type="EMBL" id="VDN55545.1"/>
    </source>
</evidence>
<evidence type="ECO:0000256" key="2">
    <source>
        <dbReference type="ARBA" id="ARBA00004286"/>
    </source>
</evidence>
<dbReference type="InterPro" id="IPR038751">
    <property type="entry name" value="INTS8"/>
</dbReference>
<dbReference type="STRING" id="318479.A0A0N4U365"/>
<evidence type="ECO:0000313" key="8">
    <source>
        <dbReference type="Proteomes" id="UP000038040"/>
    </source>
</evidence>
<keyword evidence="4" id="KW-0158">Chromosome</keyword>
<dbReference type="GO" id="GO:0005694">
    <property type="term" value="C:chromosome"/>
    <property type="evidence" value="ECO:0007669"/>
    <property type="project" value="UniProtKB-SubCell"/>
</dbReference>
<evidence type="ECO:0000256" key="4">
    <source>
        <dbReference type="ARBA" id="ARBA00022454"/>
    </source>
</evidence>
<keyword evidence="5" id="KW-0539">Nucleus</keyword>
<reference evidence="7 9" key="2">
    <citation type="submission" date="2018-11" db="EMBL/GenBank/DDBJ databases">
        <authorList>
            <consortium name="Pathogen Informatics"/>
        </authorList>
    </citation>
    <scope>NUCLEOTIDE SEQUENCE [LARGE SCALE GENOMIC DNA]</scope>
</reference>
<gene>
    <name evidence="7" type="ORF">DME_LOCUS5518</name>
</gene>
<accession>A0A0N4U365</accession>
<comment type="similarity">
    <text evidence="3">Belongs to the Integrator subunit 8 family.</text>
</comment>
<proteinExistence type="inferred from homology"/>
<feature type="domain" description="INTS8 TPR repeats" evidence="6">
    <location>
        <begin position="498"/>
        <end position="716"/>
    </location>
</feature>
<dbReference type="PANTHER" id="PTHR13350">
    <property type="entry name" value="INTEGRATOR COMPLEX SUBUNIT 8"/>
    <property type="match status" value="1"/>
</dbReference>
<keyword evidence="9" id="KW-1185">Reference proteome</keyword>
<evidence type="ECO:0000256" key="3">
    <source>
        <dbReference type="ARBA" id="ARBA00007147"/>
    </source>
</evidence>
<dbReference type="OrthoDB" id="5782487at2759"/>
<dbReference type="PANTHER" id="PTHR13350:SF1">
    <property type="entry name" value="INTEGRATOR COMPLEX SUBUNIT 8"/>
    <property type="match status" value="1"/>
</dbReference>
<dbReference type="EMBL" id="UYYG01001152">
    <property type="protein sequence ID" value="VDN55545.1"/>
    <property type="molecule type" value="Genomic_DNA"/>
</dbReference>
<dbReference type="WBParaSite" id="DME_0000115801-mRNA-1">
    <property type="protein sequence ID" value="DME_0000115801-mRNA-1"/>
    <property type="gene ID" value="DME_0000115801"/>
</dbReference>
<dbReference type="Proteomes" id="UP000038040">
    <property type="component" value="Unplaced"/>
</dbReference>
<reference evidence="10" key="1">
    <citation type="submission" date="2017-02" db="UniProtKB">
        <authorList>
            <consortium name="WormBaseParasite"/>
        </authorList>
    </citation>
    <scope>IDENTIFICATION</scope>
</reference>
<dbReference type="Pfam" id="PF25756">
    <property type="entry name" value="TPR_INTS8"/>
    <property type="match status" value="1"/>
</dbReference>
<evidence type="ECO:0000256" key="1">
    <source>
        <dbReference type="ARBA" id="ARBA00004123"/>
    </source>
</evidence>
<dbReference type="GO" id="GO:0034472">
    <property type="term" value="P:snRNA 3'-end processing"/>
    <property type="evidence" value="ECO:0007669"/>
    <property type="project" value="InterPro"/>
</dbReference>
<protein>
    <submittedName>
        <fullName evidence="10">Tetratricopeptide repeat protein</fullName>
    </submittedName>
</protein>
<dbReference type="GO" id="GO:0032039">
    <property type="term" value="C:integrator complex"/>
    <property type="evidence" value="ECO:0007669"/>
    <property type="project" value="TreeGrafter"/>
</dbReference>
<organism evidence="8 10">
    <name type="scientific">Dracunculus medinensis</name>
    <name type="common">Guinea worm</name>
    <dbReference type="NCBI Taxonomy" id="318479"/>
    <lineage>
        <taxon>Eukaryota</taxon>
        <taxon>Metazoa</taxon>
        <taxon>Ecdysozoa</taxon>
        <taxon>Nematoda</taxon>
        <taxon>Chromadorea</taxon>
        <taxon>Rhabditida</taxon>
        <taxon>Spirurina</taxon>
        <taxon>Dracunculoidea</taxon>
        <taxon>Dracunculidae</taxon>
        <taxon>Dracunculus</taxon>
    </lineage>
</organism>
<dbReference type="Proteomes" id="UP000274756">
    <property type="component" value="Unassembled WGS sequence"/>
</dbReference>
<name>A0A0N4U365_DRAME</name>
<sequence length="720" mass="82083">MNNLNFLREKISENWIDYFVDRERFRHFLDSATSDSKEIAQLVGQFAEQAQLVEKEAEVLQRKEFDEDDLFYCRQKAAKLWLYSFSCFATIGWDLELLRNECNILVMKAIFNRLVSFCISDRKIGINDDIAPMLWDIWDTELSAPDKNPGFIFISWLYAKWILKVDTEGRFPEKVAKPTVSNPSNQFDANLALAEQLRNCTAELRLKSSDALAFSERLLHVNLSHAFSVFTKECFLKELMRVYDPILDKDESGKLPSSIFFRPNTNFSLLNTRFFIMCNNFAAGKTNECLNQLKLILENFSPNENFQISKSYMAKLMYIEQDQLKGYCDAFGMSESLKSTSSIDENIYRGLINDESISYLTSEPLKYTLVRRAECYQIASTSSVSTALDLLAYNLCEEFIKNIPATILSLKLLKNGKGILQMAKSLLQMSQDSKLDNKKRLLLKETLSFLAITIPLVDAEISKCINDFGNLQLKNFRSVVPKNVGTAPSISMLKEVLSGGPDYWRLILSYDISELKGTFSKMSGKFKVPMRYRVSKMIGEVLNALSAPTADYINLLLAKLEQLSIIGDAQQWNSFCNDCVKELGNMGKNPEIQLRFAYDAVRVQLDCWHSRFAQTFNAPQFLRTTQELQQTVKGLIQASLSMAASPGPLIGKMLLQTVAFFINTTEWEYLIKSPLKIKSPFLDVAKVLAAYMTGDNAISKRIAEGPWWQIMHPTFEGNMQ</sequence>
<dbReference type="InterPro" id="IPR057980">
    <property type="entry name" value="TPR_INTS8"/>
</dbReference>
<dbReference type="AlphaFoldDB" id="A0A0N4U365"/>